<dbReference type="EMBL" id="DSUJ01000008">
    <property type="protein sequence ID" value="HFI91671.1"/>
    <property type="molecule type" value="Genomic_DNA"/>
</dbReference>
<reference evidence="1" key="1">
    <citation type="journal article" date="2020" name="mSystems">
        <title>Genome- and Community-Level Interaction Insights into Carbon Utilization and Element Cycling Functions of Hydrothermarchaeota in Hydrothermal Sediment.</title>
        <authorList>
            <person name="Zhou Z."/>
            <person name="Liu Y."/>
            <person name="Xu W."/>
            <person name="Pan J."/>
            <person name="Luo Z.H."/>
            <person name="Li M."/>
        </authorList>
    </citation>
    <scope>NUCLEOTIDE SEQUENCE [LARGE SCALE GENOMIC DNA]</scope>
    <source>
        <strain evidence="1">SpSt-479</strain>
    </source>
</reference>
<protein>
    <submittedName>
        <fullName evidence="1">Uncharacterized protein</fullName>
    </submittedName>
</protein>
<dbReference type="AlphaFoldDB" id="A0A7V2ZKM9"/>
<sequence length="103" mass="11967">MHKIILPNGYSCEMKEGKDFTIYTPSGYFKMIGFPHDFWDSIYEYGDHSGRKWNEDGKPLTENTPEDFDFGIRQTIVGFTSAAQKVEIRKRILEAYKKVFGSN</sequence>
<comment type="caution">
    <text evidence="1">The sequence shown here is derived from an EMBL/GenBank/DDBJ whole genome shotgun (WGS) entry which is preliminary data.</text>
</comment>
<name>A0A7V2ZKM9_9BACT</name>
<organism evidence="1">
    <name type="scientific">Ignavibacterium album</name>
    <dbReference type="NCBI Taxonomy" id="591197"/>
    <lineage>
        <taxon>Bacteria</taxon>
        <taxon>Pseudomonadati</taxon>
        <taxon>Ignavibacteriota</taxon>
        <taxon>Ignavibacteria</taxon>
        <taxon>Ignavibacteriales</taxon>
        <taxon>Ignavibacteriaceae</taxon>
        <taxon>Ignavibacterium</taxon>
    </lineage>
</organism>
<evidence type="ECO:0000313" key="1">
    <source>
        <dbReference type="EMBL" id="HFI91671.1"/>
    </source>
</evidence>
<accession>A0A7V2ZKM9</accession>
<gene>
    <name evidence="1" type="ORF">ENS31_09130</name>
</gene>
<proteinExistence type="predicted"/>